<evidence type="ECO:0000313" key="6">
    <source>
        <dbReference type="Proteomes" id="UP000285301"/>
    </source>
</evidence>
<dbReference type="OrthoDB" id="6627676at2759"/>
<feature type="compositionally biased region" description="Basic and acidic residues" evidence="2">
    <location>
        <begin position="216"/>
        <end position="225"/>
    </location>
</feature>
<evidence type="ECO:0000259" key="3">
    <source>
        <dbReference type="Pfam" id="PF07653"/>
    </source>
</evidence>
<feature type="compositionally biased region" description="Basic and acidic residues" evidence="2">
    <location>
        <begin position="92"/>
        <end position="111"/>
    </location>
</feature>
<evidence type="ECO:0000256" key="1">
    <source>
        <dbReference type="ARBA" id="ARBA00022443"/>
    </source>
</evidence>
<accession>A0A443R1K0</accession>
<feature type="region of interest" description="Disordered" evidence="2">
    <location>
        <begin position="153"/>
        <end position="313"/>
    </location>
</feature>
<dbReference type="SUPFAM" id="SSF50044">
    <property type="entry name" value="SH3-domain"/>
    <property type="match status" value="1"/>
</dbReference>
<dbReference type="InterPro" id="IPR001452">
    <property type="entry name" value="SH3_domain"/>
</dbReference>
<keyword evidence="6" id="KW-1185">Reference proteome</keyword>
<feature type="region of interest" description="Disordered" evidence="2">
    <location>
        <begin position="92"/>
        <end position="123"/>
    </location>
</feature>
<dbReference type="STRING" id="1965070.A0A443R1K0"/>
<reference evidence="5 6" key="1">
    <citation type="journal article" date="2018" name="Gigascience">
        <title>Genomes of trombidid mites reveal novel predicted allergens and laterally-transferred genes associated with secondary metabolism.</title>
        <authorList>
            <person name="Dong X."/>
            <person name="Chaisiri K."/>
            <person name="Xia D."/>
            <person name="Armstrong S.D."/>
            <person name="Fang Y."/>
            <person name="Donnelly M.J."/>
            <person name="Kadowaki T."/>
            <person name="McGarry J.W."/>
            <person name="Darby A.C."/>
            <person name="Makepeace B.L."/>
        </authorList>
    </citation>
    <scope>NUCLEOTIDE SEQUENCE [LARGE SCALE GENOMIC DNA]</scope>
    <source>
        <strain evidence="5">UoL-WK</strain>
    </source>
</reference>
<feature type="domain" description="SH3" evidence="3">
    <location>
        <begin position="24"/>
        <end position="70"/>
    </location>
</feature>
<name>A0A443R1K0_9ACAR</name>
<keyword evidence="1" id="KW-0728">SH3 domain</keyword>
<evidence type="ECO:0000256" key="2">
    <source>
        <dbReference type="SAM" id="MobiDB-lite"/>
    </source>
</evidence>
<protein>
    <submittedName>
        <fullName evidence="5">Melanoma inhibitory activity protein 3-like protein</fullName>
    </submittedName>
</protein>
<reference evidence="5" key="2">
    <citation type="submission" date="2018-11" db="EMBL/GenBank/DDBJ databases">
        <title>Trombidioid mite genomics.</title>
        <authorList>
            <person name="Dong X."/>
        </authorList>
    </citation>
    <scope>NUCLEOTIDE SEQUENCE</scope>
    <source>
        <strain evidence="5">UoL-WK</strain>
    </source>
</reference>
<feature type="compositionally biased region" description="Polar residues" evidence="2">
    <location>
        <begin position="160"/>
        <end position="171"/>
    </location>
</feature>
<dbReference type="AlphaFoldDB" id="A0A443R1K0"/>
<feature type="compositionally biased region" description="Basic and acidic residues" evidence="2">
    <location>
        <begin position="283"/>
        <end position="304"/>
    </location>
</feature>
<evidence type="ECO:0000313" key="5">
    <source>
        <dbReference type="EMBL" id="RWS09151.1"/>
    </source>
</evidence>
<gene>
    <name evidence="5" type="ORF">B4U79_17718</name>
    <name evidence="4" type="ORF">B4U79_17720</name>
</gene>
<proteinExistence type="predicted"/>
<dbReference type="Pfam" id="PF07653">
    <property type="entry name" value="SH3_2"/>
    <property type="match status" value="1"/>
</dbReference>
<feature type="non-terminal residue" evidence="5">
    <location>
        <position position="313"/>
    </location>
</feature>
<comment type="caution">
    <text evidence="5">The sequence shown here is derived from an EMBL/GenBank/DDBJ whole genome shotgun (WGS) entry which is preliminary data.</text>
</comment>
<dbReference type="InterPro" id="IPR036028">
    <property type="entry name" value="SH3-like_dom_sf"/>
</dbReference>
<evidence type="ECO:0000313" key="4">
    <source>
        <dbReference type="EMBL" id="RWS09137.1"/>
    </source>
</evidence>
<feature type="compositionally biased region" description="Basic and acidic residues" evidence="2">
    <location>
        <begin position="172"/>
        <end position="184"/>
    </location>
</feature>
<organism evidence="5 6">
    <name type="scientific">Dinothrombium tinctorium</name>
    <dbReference type="NCBI Taxonomy" id="1965070"/>
    <lineage>
        <taxon>Eukaryota</taxon>
        <taxon>Metazoa</taxon>
        <taxon>Ecdysozoa</taxon>
        <taxon>Arthropoda</taxon>
        <taxon>Chelicerata</taxon>
        <taxon>Arachnida</taxon>
        <taxon>Acari</taxon>
        <taxon>Acariformes</taxon>
        <taxon>Trombidiformes</taxon>
        <taxon>Prostigmata</taxon>
        <taxon>Anystina</taxon>
        <taxon>Parasitengona</taxon>
        <taxon>Trombidioidea</taxon>
        <taxon>Trombidiidae</taxon>
        <taxon>Dinothrombium</taxon>
    </lineage>
</organism>
<feature type="compositionally biased region" description="Polar residues" evidence="2">
    <location>
        <begin position="185"/>
        <end position="215"/>
    </location>
</feature>
<dbReference type="EMBL" id="NCKU01002632">
    <property type="protein sequence ID" value="RWS09151.1"/>
    <property type="molecule type" value="Genomic_DNA"/>
</dbReference>
<dbReference type="Gene3D" id="2.30.30.40">
    <property type="entry name" value="SH3 Domains"/>
    <property type="match status" value="1"/>
</dbReference>
<feature type="compositionally biased region" description="Polar residues" evidence="2">
    <location>
        <begin position="114"/>
        <end position="123"/>
    </location>
</feature>
<dbReference type="Proteomes" id="UP000285301">
    <property type="component" value="Unassembled WGS sequence"/>
</dbReference>
<dbReference type="EMBL" id="NCKU01002633">
    <property type="protein sequence ID" value="RWS09137.1"/>
    <property type="molecule type" value="Genomic_DNA"/>
</dbReference>
<feature type="compositionally biased region" description="Polar residues" evidence="2">
    <location>
        <begin position="237"/>
        <end position="251"/>
    </location>
</feature>
<feature type="compositionally biased region" description="Basic and acidic residues" evidence="2">
    <location>
        <begin position="252"/>
        <end position="274"/>
    </location>
</feature>
<sequence>MLCGDSLCKGVIAEAETLNRYPSRDRRILSFKQGEKVLIYAKPAYNQFKLVFAEINGRKGFVPFNLIREIKTTKRDLTPVALPRGISHIADEDKKAKTADENNNENRDNLIKGDSSSTAKDDINNSQKLAESRIGKGVPEDVQSLPNQDVQIDAKEQTKSETPVTDSQNKQTSDENKHIQKENSDTSTVDATNTQQNGNFSSGVTDIPTANSVNQDLEKMSKSEEETNSNNSANVEIETSTPSIVVNTSEVNDLRAENKGNEIESKTNDSKEESIQNSTQNSKEQEKEPTSASKETEEPSKEESIQNSTKNLK</sequence>